<dbReference type="PANTHER" id="PTHR30249:SF0">
    <property type="entry name" value="PLASTIDAL GLYCOLATE_GLYCERATE TRANSLOCATOR 1, CHLOROPLASTIC"/>
    <property type="match status" value="1"/>
</dbReference>
<feature type="transmembrane region" description="Helical" evidence="5">
    <location>
        <begin position="89"/>
        <end position="113"/>
    </location>
</feature>
<reference evidence="7" key="3">
    <citation type="submission" date="2019-09" db="EMBL/GenBank/DDBJ databases">
        <title>Co-occurence of chitin degradation, pigmentation and bioactivity in marine Pseudoalteromonas.</title>
        <authorList>
            <person name="Sonnenschein E.C."/>
            <person name="Bech P.K."/>
        </authorList>
    </citation>
    <scope>NUCLEOTIDE SEQUENCE</scope>
    <source>
        <strain evidence="7">S2231</strain>
        <strain evidence="6 8">S2233</strain>
    </source>
</reference>
<organism evidence="7 9">
    <name type="scientific">Pseudoalteromonas citrea</name>
    <dbReference type="NCBI Taxonomy" id="43655"/>
    <lineage>
        <taxon>Bacteria</taxon>
        <taxon>Pseudomonadati</taxon>
        <taxon>Pseudomonadota</taxon>
        <taxon>Gammaproteobacteria</taxon>
        <taxon>Alteromonadales</taxon>
        <taxon>Pseudoalteromonadaceae</taxon>
        <taxon>Pseudoalteromonas</taxon>
    </lineage>
</organism>
<comment type="caution">
    <text evidence="7">The sequence shown here is derived from an EMBL/GenBank/DDBJ whole genome shotgun (WGS) entry which is preliminary data.</text>
</comment>
<dbReference type="GO" id="GO:0016020">
    <property type="term" value="C:membrane"/>
    <property type="evidence" value="ECO:0007669"/>
    <property type="project" value="UniProtKB-SubCell"/>
</dbReference>
<dbReference type="EMBL" id="PNCL01000051">
    <property type="protein sequence ID" value="TMP58850.1"/>
    <property type="molecule type" value="Genomic_DNA"/>
</dbReference>
<keyword evidence="2 5" id="KW-0812">Transmembrane</keyword>
<comment type="subcellular location">
    <subcellularLocation>
        <location evidence="1">Membrane</location>
        <topology evidence="1">Multi-pass membrane protein</topology>
    </subcellularLocation>
</comment>
<evidence type="ECO:0000256" key="1">
    <source>
        <dbReference type="ARBA" id="ARBA00004141"/>
    </source>
</evidence>
<name>A0A5S3XNX3_9GAMM</name>
<evidence type="ECO:0000256" key="2">
    <source>
        <dbReference type="ARBA" id="ARBA00022692"/>
    </source>
</evidence>
<evidence type="ECO:0000256" key="3">
    <source>
        <dbReference type="ARBA" id="ARBA00022989"/>
    </source>
</evidence>
<evidence type="ECO:0000256" key="4">
    <source>
        <dbReference type="ARBA" id="ARBA00023136"/>
    </source>
</evidence>
<protein>
    <recommendedName>
        <fullName evidence="10">LrgB family protein</fullName>
    </recommendedName>
</protein>
<proteinExistence type="predicted"/>
<feature type="transmembrane region" description="Helical" evidence="5">
    <location>
        <begin position="6"/>
        <end position="22"/>
    </location>
</feature>
<evidence type="ECO:0000313" key="9">
    <source>
        <dbReference type="Proteomes" id="UP000307706"/>
    </source>
</evidence>
<keyword evidence="8" id="KW-1185">Reference proteome</keyword>
<dbReference type="OrthoDB" id="9811701at2"/>
<dbReference type="Proteomes" id="UP000305730">
    <property type="component" value="Unassembled WGS sequence"/>
</dbReference>
<reference evidence="8 9" key="1">
    <citation type="submission" date="2017-12" db="EMBL/GenBank/DDBJ databases">
        <authorList>
            <person name="Paulsen S."/>
            <person name="Gram L.K."/>
        </authorList>
    </citation>
    <scope>NUCLEOTIDE SEQUENCE [LARGE SCALE GENOMIC DNA]</scope>
    <source>
        <strain evidence="7 9">S2231</strain>
        <strain evidence="6 8">S2233</strain>
    </source>
</reference>
<dbReference type="Pfam" id="PF04172">
    <property type="entry name" value="LrgB"/>
    <property type="match status" value="1"/>
</dbReference>
<reference evidence="9" key="2">
    <citation type="submission" date="2019-06" db="EMBL/GenBank/DDBJ databases">
        <title>Co-occurence of chitin degradation, pigmentation and bioactivity in marine Pseudoalteromonas.</title>
        <authorList>
            <person name="Sonnenschein E.C."/>
            <person name="Bech P.K."/>
        </authorList>
    </citation>
    <scope>NUCLEOTIDE SEQUENCE [LARGE SCALE GENOMIC DNA]</scope>
    <source>
        <strain evidence="9">S2231</strain>
    </source>
</reference>
<evidence type="ECO:0000313" key="8">
    <source>
        <dbReference type="Proteomes" id="UP000305730"/>
    </source>
</evidence>
<dbReference type="AlphaFoldDB" id="A0A5S3XNX3"/>
<accession>A0A5S3XNX3</accession>
<evidence type="ECO:0000256" key="5">
    <source>
        <dbReference type="SAM" id="Phobius"/>
    </source>
</evidence>
<sequence>MIDYLIGSGLTIAIFTLCRYLYKNWRYPLINPVLITITIVCILLIVFDVDYRTYKSATAPISFLLEIAVVALAYPLYMQFKDIKEYLMLLLSSSFIGISLSTLCAFFLCWYFNASAELSASLAALSVTTPISLIVTDSLNGLSSVAAIMVILIGVFGSVFGLSILSLCSIHSYQAKGIALGVSCHTIGTAAAIEHHPTTGVFASAAMTISALLTALWVPILYRWLTQVTSITI</sequence>
<feature type="transmembrane region" description="Helical" evidence="5">
    <location>
        <begin position="199"/>
        <end position="222"/>
    </location>
</feature>
<feature type="transmembrane region" description="Helical" evidence="5">
    <location>
        <begin position="29"/>
        <end position="47"/>
    </location>
</feature>
<dbReference type="RefSeq" id="WP_138598557.1">
    <property type="nucleotide sequence ID" value="NZ_PNCK01000105.1"/>
</dbReference>
<gene>
    <name evidence="7" type="ORF">CWB96_11160</name>
    <name evidence="6" type="ORF">CWB97_21235</name>
</gene>
<dbReference type="PANTHER" id="PTHR30249">
    <property type="entry name" value="PUTATIVE SEROTONIN TRANSPORTER"/>
    <property type="match status" value="1"/>
</dbReference>
<dbReference type="InterPro" id="IPR007300">
    <property type="entry name" value="CidB/LrgB"/>
</dbReference>
<dbReference type="EMBL" id="PNCK01000105">
    <property type="protein sequence ID" value="TMP39114.1"/>
    <property type="molecule type" value="Genomic_DNA"/>
</dbReference>
<evidence type="ECO:0000313" key="6">
    <source>
        <dbReference type="EMBL" id="TMP39114.1"/>
    </source>
</evidence>
<keyword evidence="3 5" id="KW-1133">Transmembrane helix</keyword>
<evidence type="ECO:0008006" key="10">
    <source>
        <dbReference type="Google" id="ProtNLM"/>
    </source>
</evidence>
<dbReference type="Proteomes" id="UP000307706">
    <property type="component" value="Unassembled WGS sequence"/>
</dbReference>
<feature type="transmembrane region" description="Helical" evidence="5">
    <location>
        <begin position="145"/>
        <end position="165"/>
    </location>
</feature>
<evidence type="ECO:0000313" key="7">
    <source>
        <dbReference type="EMBL" id="TMP58850.1"/>
    </source>
</evidence>
<feature type="transmembrane region" description="Helical" evidence="5">
    <location>
        <begin position="59"/>
        <end position="77"/>
    </location>
</feature>
<keyword evidence="4 5" id="KW-0472">Membrane</keyword>